<gene>
    <name evidence="7" type="ORF">CR492_07105</name>
</gene>
<reference evidence="7 8" key="1">
    <citation type="submission" date="2017-10" db="EMBL/GenBank/DDBJ databases">
        <title>Genome announcement of Methylocella silvestris TVC from permafrost.</title>
        <authorList>
            <person name="Wang J."/>
            <person name="Geng K."/>
            <person name="Ul-Haque F."/>
            <person name="Crombie A.T."/>
            <person name="Street L.E."/>
            <person name="Wookey P.A."/>
            <person name="Murrell J.C."/>
            <person name="Pratscher J."/>
        </authorList>
    </citation>
    <scope>NUCLEOTIDE SEQUENCE [LARGE SCALE GENOMIC DNA]</scope>
    <source>
        <strain evidence="7 8">TVC</strain>
    </source>
</reference>
<dbReference type="PANTHER" id="PTHR23291">
    <property type="entry name" value="BAX INHIBITOR-RELATED"/>
    <property type="match status" value="1"/>
</dbReference>
<evidence type="ECO:0000313" key="8">
    <source>
        <dbReference type="Proteomes" id="UP000236286"/>
    </source>
</evidence>
<organism evidence="7 8">
    <name type="scientific">Methylocella silvestris</name>
    <dbReference type="NCBI Taxonomy" id="199596"/>
    <lineage>
        <taxon>Bacteria</taxon>
        <taxon>Pseudomonadati</taxon>
        <taxon>Pseudomonadota</taxon>
        <taxon>Alphaproteobacteria</taxon>
        <taxon>Hyphomicrobiales</taxon>
        <taxon>Beijerinckiaceae</taxon>
        <taxon>Methylocella</taxon>
    </lineage>
</organism>
<evidence type="ECO:0000256" key="2">
    <source>
        <dbReference type="ARBA" id="ARBA00010350"/>
    </source>
</evidence>
<dbReference type="AlphaFoldDB" id="A0A2J7TJ17"/>
<accession>A0A2J7TJ17</accession>
<feature type="transmembrane region" description="Helical" evidence="6">
    <location>
        <begin position="79"/>
        <end position="103"/>
    </location>
</feature>
<keyword evidence="4 6" id="KW-1133">Transmembrane helix</keyword>
<feature type="transmembrane region" description="Helical" evidence="6">
    <location>
        <begin position="171"/>
        <end position="189"/>
    </location>
</feature>
<feature type="transmembrane region" description="Helical" evidence="6">
    <location>
        <begin position="141"/>
        <end position="159"/>
    </location>
</feature>
<comment type="subcellular location">
    <subcellularLocation>
        <location evidence="1">Membrane</location>
        <topology evidence="1">Multi-pass membrane protein</topology>
    </subcellularLocation>
</comment>
<feature type="transmembrane region" description="Helical" evidence="6">
    <location>
        <begin position="115"/>
        <end position="135"/>
    </location>
</feature>
<evidence type="ECO:0008006" key="9">
    <source>
        <dbReference type="Google" id="ProtNLM"/>
    </source>
</evidence>
<proteinExistence type="inferred from homology"/>
<keyword evidence="3 6" id="KW-0812">Transmembrane</keyword>
<dbReference type="CDD" id="cd10432">
    <property type="entry name" value="BI-1-like_bacterial"/>
    <property type="match status" value="1"/>
</dbReference>
<comment type="caution">
    <text evidence="7">The sequence shown here is derived from an EMBL/GenBank/DDBJ whole genome shotgun (WGS) entry which is preliminary data.</text>
</comment>
<sequence>MSDFDRNASARWGQGVARAGRAEIDQGLRTYMLGVYNNMMVGLALTGLVALGVNMLAVAGDSSQAVAQMGRIPLTAFGATLYGSPLKYVVMLAPLAFVLFFSFRINQMSASSARIMFFAFAAAMGLSMSSILLVYTGASVTRAFFVTAAAFGGLSLYGYTTKRDLSAMGSFLVMGLIGLVIASVVNIFVQSTAFQFGLSILSVLIFSGLTAWDTQAIKEMYYEGDGYEVATKKSINGALMLYLDFINIFQSLLFLSGDRNS</sequence>
<dbReference type="Pfam" id="PF01027">
    <property type="entry name" value="Bax1-I"/>
    <property type="match status" value="1"/>
</dbReference>
<dbReference type="GO" id="GO:0005886">
    <property type="term" value="C:plasma membrane"/>
    <property type="evidence" value="ECO:0007669"/>
    <property type="project" value="TreeGrafter"/>
</dbReference>
<feature type="transmembrane region" description="Helical" evidence="6">
    <location>
        <begin position="39"/>
        <end position="59"/>
    </location>
</feature>
<evidence type="ECO:0000256" key="4">
    <source>
        <dbReference type="ARBA" id="ARBA00022989"/>
    </source>
</evidence>
<evidence type="ECO:0000256" key="6">
    <source>
        <dbReference type="RuleBase" id="RU004379"/>
    </source>
</evidence>
<dbReference type="Proteomes" id="UP000236286">
    <property type="component" value="Unassembled WGS sequence"/>
</dbReference>
<dbReference type="PANTHER" id="PTHR23291:SF50">
    <property type="entry name" value="PROTEIN LIFEGUARD 4"/>
    <property type="match status" value="1"/>
</dbReference>
<evidence type="ECO:0000256" key="1">
    <source>
        <dbReference type="ARBA" id="ARBA00004141"/>
    </source>
</evidence>
<evidence type="ECO:0000313" key="7">
    <source>
        <dbReference type="EMBL" id="PNG26746.1"/>
    </source>
</evidence>
<keyword evidence="5 6" id="KW-0472">Membrane</keyword>
<evidence type="ECO:0000256" key="3">
    <source>
        <dbReference type="ARBA" id="ARBA00022692"/>
    </source>
</evidence>
<comment type="similarity">
    <text evidence="2 6">Belongs to the BI1 family.</text>
</comment>
<protein>
    <recommendedName>
        <fullName evidence="9">BAX inhibitor (BI)-1/YccA family protein</fullName>
    </recommendedName>
</protein>
<dbReference type="OrthoDB" id="9793828at2"/>
<name>A0A2J7TJ17_METSI</name>
<dbReference type="InterPro" id="IPR006214">
    <property type="entry name" value="Bax_inhibitor_1-related"/>
</dbReference>
<feature type="transmembrane region" description="Helical" evidence="6">
    <location>
        <begin position="195"/>
        <end position="214"/>
    </location>
</feature>
<dbReference type="EMBL" id="PDZR01000005">
    <property type="protein sequence ID" value="PNG26746.1"/>
    <property type="molecule type" value="Genomic_DNA"/>
</dbReference>
<dbReference type="RefSeq" id="WP_102843040.1">
    <property type="nucleotide sequence ID" value="NZ_PDZR01000005.1"/>
</dbReference>
<evidence type="ECO:0000256" key="5">
    <source>
        <dbReference type="ARBA" id="ARBA00023136"/>
    </source>
</evidence>